<feature type="compositionally biased region" description="Low complexity" evidence="9">
    <location>
        <begin position="180"/>
        <end position="193"/>
    </location>
</feature>
<keyword evidence="4 8" id="KW-0805">Transcription regulation</keyword>
<feature type="compositionally biased region" description="Polar residues" evidence="9">
    <location>
        <begin position="168"/>
        <end position="179"/>
    </location>
</feature>
<dbReference type="EMBL" id="ML978123">
    <property type="protein sequence ID" value="KAF2101862.1"/>
    <property type="molecule type" value="Genomic_DNA"/>
</dbReference>
<reference evidence="10" key="1">
    <citation type="journal article" date="2020" name="Stud. Mycol.">
        <title>101 Dothideomycetes genomes: a test case for predicting lifestyles and emergence of pathogens.</title>
        <authorList>
            <person name="Haridas S."/>
            <person name="Albert R."/>
            <person name="Binder M."/>
            <person name="Bloem J."/>
            <person name="Labutti K."/>
            <person name="Salamov A."/>
            <person name="Andreopoulos B."/>
            <person name="Baker S."/>
            <person name="Barry K."/>
            <person name="Bills G."/>
            <person name="Bluhm B."/>
            <person name="Cannon C."/>
            <person name="Castanera R."/>
            <person name="Culley D."/>
            <person name="Daum C."/>
            <person name="Ezra D."/>
            <person name="Gonzalez J."/>
            <person name="Henrissat B."/>
            <person name="Kuo A."/>
            <person name="Liang C."/>
            <person name="Lipzen A."/>
            <person name="Lutzoni F."/>
            <person name="Magnuson J."/>
            <person name="Mondo S."/>
            <person name="Nolan M."/>
            <person name="Ohm R."/>
            <person name="Pangilinan J."/>
            <person name="Park H.-J."/>
            <person name="Ramirez L."/>
            <person name="Alfaro M."/>
            <person name="Sun H."/>
            <person name="Tritt A."/>
            <person name="Yoshinaga Y."/>
            <person name="Zwiers L.-H."/>
            <person name="Turgeon B."/>
            <person name="Goodwin S."/>
            <person name="Spatafora J."/>
            <person name="Crous P."/>
            <person name="Grigoriev I."/>
        </authorList>
    </citation>
    <scope>NUCLEOTIDE SEQUENCE</scope>
    <source>
        <strain evidence="10">CBS 133067</strain>
    </source>
</reference>
<evidence type="ECO:0000313" key="11">
    <source>
        <dbReference type="Proteomes" id="UP000799772"/>
    </source>
</evidence>
<gene>
    <name evidence="8" type="primary">MED4</name>
    <name evidence="10" type="ORF">NA57DRAFT_73301</name>
</gene>
<dbReference type="AlphaFoldDB" id="A0A9P4MBX2"/>
<evidence type="ECO:0000256" key="4">
    <source>
        <dbReference type="ARBA" id="ARBA00023015"/>
    </source>
</evidence>
<dbReference type="Pfam" id="PF10018">
    <property type="entry name" value="Med4"/>
    <property type="match status" value="1"/>
</dbReference>
<comment type="function">
    <text evidence="8">Component of the Mediator complex, a coactivator involved in the regulated transcription of nearly all RNA polymerase II-dependent genes. Mediator functions as a bridge to convey information from gene-specific regulatory proteins to the basal RNA polymerase II transcription machinery. Mediator is recruited to promoters by direct interactions with regulatory proteins and serves as a scaffold for the assembly of a functional preinitiation complex with RNA polymerase II and the general transcription factors.</text>
</comment>
<feature type="region of interest" description="Disordered" evidence="9">
    <location>
        <begin position="128"/>
        <end position="193"/>
    </location>
</feature>
<evidence type="ECO:0000256" key="5">
    <source>
        <dbReference type="ARBA" id="ARBA00023163"/>
    </source>
</evidence>
<dbReference type="PANTHER" id="PTHR13208:SF2">
    <property type="entry name" value="MEDIATOR OF RNA POLYMERASE II TRANSCRIPTION SUBUNIT 4"/>
    <property type="match status" value="1"/>
</dbReference>
<evidence type="ECO:0000256" key="1">
    <source>
        <dbReference type="ARBA" id="ARBA00004123"/>
    </source>
</evidence>
<evidence type="ECO:0000256" key="6">
    <source>
        <dbReference type="ARBA" id="ARBA00023242"/>
    </source>
</evidence>
<dbReference type="GO" id="GO:0016592">
    <property type="term" value="C:mediator complex"/>
    <property type="evidence" value="ECO:0007669"/>
    <property type="project" value="InterPro"/>
</dbReference>
<dbReference type="GO" id="GO:0003712">
    <property type="term" value="F:transcription coregulator activity"/>
    <property type="evidence" value="ECO:0007669"/>
    <property type="project" value="InterPro"/>
</dbReference>
<evidence type="ECO:0000256" key="7">
    <source>
        <dbReference type="ARBA" id="ARBA00031257"/>
    </source>
</evidence>
<feature type="region of interest" description="Disordered" evidence="9">
    <location>
        <begin position="266"/>
        <end position="324"/>
    </location>
</feature>
<keyword evidence="5 8" id="KW-0804">Transcription</keyword>
<protein>
    <recommendedName>
        <fullName evidence="3 8">Mediator of RNA polymerase II transcription subunit 4</fullName>
    </recommendedName>
    <alternativeName>
        <fullName evidence="7 8">Mediator complex subunit 4</fullName>
    </alternativeName>
</protein>
<dbReference type="GO" id="GO:0070847">
    <property type="term" value="C:core mediator complex"/>
    <property type="evidence" value="ECO:0007669"/>
    <property type="project" value="TreeGrafter"/>
</dbReference>
<evidence type="ECO:0000313" key="10">
    <source>
        <dbReference type="EMBL" id="KAF2101862.1"/>
    </source>
</evidence>
<comment type="subunit">
    <text evidence="8">Component of the Mediator complex.</text>
</comment>
<dbReference type="Proteomes" id="UP000799772">
    <property type="component" value="Unassembled WGS sequence"/>
</dbReference>
<comment type="caution">
    <text evidence="10">The sequence shown here is derived from an EMBL/GenBank/DDBJ whole genome shotgun (WGS) entry which is preliminary data.</text>
</comment>
<name>A0A9P4MBX2_9PEZI</name>
<comment type="similarity">
    <text evidence="2 8">Belongs to the Mediator complex subunit 4 family.</text>
</comment>
<dbReference type="OrthoDB" id="1929813at2759"/>
<dbReference type="GO" id="GO:0006357">
    <property type="term" value="P:regulation of transcription by RNA polymerase II"/>
    <property type="evidence" value="ECO:0007669"/>
    <property type="project" value="InterPro"/>
</dbReference>
<evidence type="ECO:0000256" key="9">
    <source>
        <dbReference type="SAM" id="MobiDB-lite"/>
    </source>
</evidence>
<dbReference type="PANTHER" id="PTHR13208">
    <property type="entry name" value="MEDIATOR OF RNA POLYMERASE II TRANSCRIPTION SUBUNIT 4"/>
    <property type="match status" value="1"/>
</dbReference>
<evidence type="ECO:0000256" key="8">
    <source>
        <dbReference type="RuleBase" id="RU364141"/>
    </source>
</evidence>
<keyword evidence="6 8" id="KW-0539">Nucleus</keyword>
<proteinExistence type="inferred from homology"/>
<evidence type="ECO:0000256" key="2">
    <source>
        <dbReference type="ARBA" id="ARBA00009626"/>
    </source>
</evidence>
<accession>A0A9P4MBX2</accession>
<feature type="compositionally biased region" description="Basic and acidic residues" evidence="9">
    <location>
        <begin position="266"/>
        <end position="299"/>
    </location>
</feature>
<keyword evidence="8" id="KW-0010">Activator</keyword>
<sequence length="324" mass="35237">MDAILDAQFARIETALQNLIDSITTYNPSTSAALDLVTADDELSKGLEQLAQHQANHARILSLRRTAGLLDAQVKSSLALLADARKELTRSTLTPSQDGARDVPFDELIAYAQKISRYTVPPTYRPALPIPLRKKEQDGTADADSGAGKTTRSVSVVEEANAVKMANGTPSSNQPGTNTPAHPAPGDTAAPAPAEEAALPLSATVEEDRGIGWATLNPEQRAWVDQISELQFVPWPRDQDVKEGALARIHAMVEKGMDPATMTKNHAELEEEKRLRGEQEQKELDEMRERNRREARPQAHPEPQQSVQSGGAFAGLDLYDPDEG</sequence>
<organism evidence="10 11">
    <name type="scientific">Rhizodiscina lignyota</name>
    <dbReference type="NCBI Taxonomy" id="1504668"/>
    <lineage>
        <taxon>Eukaryota</taxon>
        <taxon>Fungi</taxon>
        <taxon>Dikarya</taxon>
        <taxon>Ascomycota</taxon>
        <taxon>Pezizomycotina</taxon>
        <taxon>Dothideomycetes</taxon>
        <taxon>Pleosporomycetidae</taxon>
        <taxon>Aulographales</taxon>
        <taxon>Rhizodiscinaceae</taxon>
        <taxon>Rhizodiscina</taxon>
    </lineage>
</organism>
<dbReference type="InterPro" id="IPR019258">
    <property type="entry name" value="Mediator_Med4"/>
</dbReference>
<evidence type="ECO:0000256" key="3">
    <source>
        <dbReference type="ARBA" id="ARBA00020629"/>
    </source>
</evidence>
<keyword evidence="11" id="KW-1185">Reference proteome</keyword>
<comment type="subcellular location">
    <subcellularLocation>
        <location evidence="1 8">Nucleus</location>
    </subcellularLocation>
</comment>